<comment type="caution">
    <text evidence="1">The sequence shown here is derived from an EMBL/GenBank/DDBJ whole genome shotgun (WGS) entry which is preliminary data.</text>
</comment>
<sequence length="138" mass="15558">MSKVTMQELNEVMLSGFKDMLSSHDDFKDREFCITALAKDGRGNYVGILIDVDSSLGFNFSVSHKLGHLFTKTVFEGIARKLATRIVLNAKTQPYKKYDWNKTPMKAKGRTSIYEGCTQFTGGKGKLHLLSWSKIITK</sequence>
<protein>
    <submittedName>
        <fullName evidence="1">Uncharacterized protein</fullName>
    </submittedName>
</protein>
<evidence type="ECO:0000313" key="1">
    <source>
        <dbReference type="EMBL" id="KKN82765.1"/>
    </source>
</evidence>
<dbReference type="AlphaFoldDB" id="A0A0F9TNY7"/>
<proteinExistence type="predicted"/>
<dbReference type="EMBL" id="LAZR01000195">
    <property type="protein sequence ID" value="KKN82765.1"/>
    <property type="molecule type" value="Genomic_DNA"/>
</dbReference>
<organism evidence="1">
    <name type="scientific">marine sediment metagenome</name>
    <dbReference type="NCBI Taxonomy" id="412755"/>
    <lineage>
        <taxon>unclassified sequences</taxon>
        <taxon>metagenomes</taxon>
        <taxon>ecological metagenomes</taxon>
    </lineage>
</organism>
<name>A0A0F9TNY7_9ZZZZ</name>
<gene>
    <name evidence="1" type="ORF">LCGC14_0305890</name>
</gene>
<accession>A0A0F9TNY7</accession>
<reference evidence="1" key="1">
    <citation type="journal article" date="2015" name="Nature">
        <title>Complex archaea that bridge the gap between prokaryotes and eukaryotes.</title>
        <authorList>
            <person name="Spang A."/>
            <person name="Saw J.H."/>
            <person name="Jorgensen S.L."/>
            <person name="Zaremba-Niedzwiedzka K."/>
            <person name="Martijn J."/>
            <person name="Lind A.E."/>
            <person name="van Eijk R."/>
            <person name="Schleper C."/>
            <person name="Guy L."/>
            <person name="Ettema T.J."/>
        </authorList>
    </citation>
    <scope>NUCLEOTIDE SEQUENCE</scope>
</reference>